<organism evidence="1 2">
    <name type="scientific">Acinetobacter proteolyticus</name>
    <dbReference type="NCBI Taxonomy" id="1776741"/>
    <lineage>
        <taxon>Bacteria</taxon>
        <taxon>Pseudomonadati</taxon>
        <taxon>Pseudomonadota</taxon>
        <taxon>Gammaproteobacteria</taxon>
        <taxon>Moraxellales</taxon>
        <taxon>Moraxellaceae</taxon>
        <taxon>Acinetobacter</taxon>
    </lineage>
</organism>
<proteinExistence type="predicted"/>
<dbReference type="AlphaFoldDB" id="A0A653K3W8"/>
<gene>
    <name evidence="1" type="ORF">ACI8B_210239</name>
</gene>
<sequence length="254" mass="28787">MLIEKFDFLELLRLAIAQSEGKGKITKSIVLGEMALLSPGAKLWAELLLERVDFERIAIVTEAKKIYETNVINGIEVKKRIDEIPGKVEIKKGEINSADFFRVRNLLAGKIHNEMIKKNFKPNNCQGDLTNVAKGIAEVVLRGHLFVKAMCSGCQGLGKLEIYDSKGYPCGAKPCSKCNTTGKRPYTLFEKITIAKLNVSKSGYAERYERFELIAESQISIWEHIIRDQLKRSFHYSDSDYEIPIEQINWNVVT</sequence>
<evidence type="ECO:0000313" key="1">
    <source>
        <dbReference type="EMBL" id="VXA55449.1"/>
    </source>
</evidence>
<dbReference type="RefSeq" id="WP_159725113.1">
    <property type="nucleotide sequence ID" value="NZ_LR732744.1"/>
</dbReference>
<protein>
    <submittedName>
        <fullName evidence="1">Uncharacterized protein</fullName>
    </submittedName>
</protein>
<name>A0A653K3W8_9GAMM</name>
<dbReference type="EMBL" id="CABWKZ010000014">
    <property type="protein sequence ID" value="VXA55449.1"/>
    <property type="molecule type" value="Genomic_DNA"/>
</dbReference>
<dbReference type="Proteomes" id="UP000430404">
    <property type="component" value="Unassembled WGS sequence"/>
</dbReference>
<accession>A0A653K3W8</accession>
<reference evidence="1 2" key="1">
    <citation type="submission" date="2019-10" db="EMBL/GenBank/DDBJ databases">
        <authorList>
            <person name="Karimi E."/>
        </authorList>
    </citation>
    <scope>NUCLEOTIDE SEQUENCE [LARGE SCALE GENOMIC DNA]</scope>
    <source>
        <strain evidence="1">Acinetobacter sp. 8BE</strain>
    </source>
</reference>
<evidence type="ECO:0000313" key="2">
    <source>
        <dbReference type="Proteomes" id="UP000430404"/>
    </source>
</evidence>